<dbReference type="PANTHER" id="PTHR10174:SF213">
    <property type="entry name" value="CRAL-TRIO DOMAIN-CONTAINING PROTEIN"/>
    <property type="match status" value="1"/>
</dbReference>
<dbReference type="Pfam" id="PF00650">
    <property type="entry name" value="CRAL_TRIO"/>
    <property type="match status" value="1"/>
</dbReference>
<dbReference type="InterPro" id="IPR036865">
    <property type="entry name" value="CRAL-TRIO_dom_sf"/>
</dbReference>
<organism evidence="2 3">
    <name type="scientific">Eumeta variegata</name>
    <name type="common">Bagworm moth</name>
    <name type="synonym">Eumeta japonica</name>
    <dbReference type="NCBI Taxonomy" id="151549"/>
    <lineage>
        <taxon>Eukaryota</taxon>
        <taxon>Metazoa</taxon>
        <taxon>Ecdysozoa</taxon>
        <taxon>Arthropoda</taxon>
        <taxon>Hexapoda</taxon>
        <taxon>Insecta</taxon>
        <taxon>Pterygota</taxon>
        <taxon>Neoptera</taxon>
        <taxon>Endopterygota</taxon>
        <taxon>Lepidoptera</taxon>
        <taxon>Glossata</taxon>
        <taxon>Ditrysia</taxon>
        <taxon>Tineoidea</taxon>
        <taxon>Psychidae</taxon>
        <taxon>Oiketicinae</taxon>
        <taxon>Eumeta</taxon>
    </lineage>
</organism>
<keyword evidence="3" id="KW-1185">Reference proteome</keyword>
<gene>
    <name evidence="2" type="primary">Ttpal</name>
    <name evidence="2" type="ORF">EVAR_58260_1</name>
</gene>
<accession>A0A4C1ZGN9</accession>
<dbReference type="Gene3D" id="3.40.525.10">
    <property type="entry name" value="CRAL-TRIO lipid binding domain"/>
    <property type="match status" value="1"/>
</dbReference>
<dbReference type="SUPFAM" id="SSF52087">
    <property type="entry name" value="CRAL/TRIO domain"/>
    <property type="match status" value="1"/>
</dbReference>
<evidence type="ECO:0000313" key="2">
    <source>
        <dbReference type="EMBL" id="GBP86313.1"/>
    </source>
</evidence>
<comment type="caution">
    <text evidence="2">The sequence shown here is derived from an EMBL/GenBank/DDBJ whole genome shotgun (WGS) entry which is preliminary data.</text>
</comment>
<dbReference type="STRING" id="151549.A0A4C1ZGN9"/>
<feature type="domain" description="CRAL-TRIO" evidence="1">
    <location>
        <begin position="174"/>
        <end position="338"/>
    </location>
</feature>
<dbReference type="EMBL" id="BGZK01001786">
    <property type="protein sequence ID" value="GBP86313.1"/>
    <property type="molecule type" value="Genomic_DNA"/>
</dbReference>
<dbReference type="CDD" id="cd00170">
    <property type="entry name" value="SEC14"/>
    <property type="match status" value="1"/>
</dbReference>
<evidence type="ECO:0000259" key="1">
    <source>
        <dbReference type="PROSITE" id="PS50191"/>
    </source>
</evidence>
<dbReference type="PRINTS" id="PR00180">
    <property type="entry name" value="CRETINALDHBP"/>
</dbReference>
<dbReference type="GO" id="GO:0016020">
    <property type="term" value="C:membrane"/>
    <property type="evidence" value="ECO:0007669"/>
    <property type="project" value="TreeGrafter"/>
</dbReference>
<dbReference type="Proteomes" id="UP000299102">
    <property type="component" value="Unassembled WGS sequence"/>
</dbReference>
<reference evidence="2 3" key="1">
    <citation type="journal article" date="2019" name="Commun. Biol.">
        <title>The bagworm genome reveals a unique fibroin gene that provides high tensile strength.</title>
        <authorList>
            <person name="Kono N."/>
            <person name="Nakamura H."/>
            <person name="Ohtoshi R."/>
            <person name="Tomita M."/>
            <person name="Numata K."/>
            <person name="Arakawa K."/>
        </authorList>
    </citation>
    <scope>NUCLEOTIDE SEQUENCE [LARGE SCALE GENOMIC DNA]</scope>
</reference>
<dbReference type="AlphaFoldDB" id="A0A4C1ZGN9"/>
<dbReference type="OrthoDB" id="6432525at2759"/>
<sequence>MPQHAVQPFPVSEEYVRNPEIKPEDIAKFRQWVRTQPHLPDQHISGTAPNSSVLDISLPWWEYPNESARLVPRLGYQDFQENSLDGCEAHIGLALEPVVDFSAGFESSSGLVSDPCSIVGCTSRFDLHGALFPDLDLVLTYHCCDRSAEVAKQVLDLNLTLRTMSPIFAGRDVDDKGLERAYHTALLSILPARSPEGYAVLYTCLLDCDPKNFILCDMAKAFMMMVDLYQLEEGTWPGLLIAMDMRGVQLAHLSCIDLKILQQVIYYLQEAFLAKLKGIHLLNAPSFTEKLMMIIRPFMKKQLLDMMHIHQPDSKVVDELIPKAALPKESGGQHKDISTWIEELWQKIRANREYFAAERERRVNEAKRPGRPRSVTDLFGGVEGSFKKLDID</sequence>
<dbReference type="GO" id="GO:1902936">
    <property type="term" value="F:phosphatidylinositol bisphosphate binding"/>
    <property type="evidence" value="ECO:0007669"/>
    <property type="project" value="TreeGrafter"/>
</dbReference>
<dbReference type="InterPro" id="IPR001251">
    <property type="entry name" value="CRAL-TRIO_dom"/>
</dbReference>
<dbReference type="PANTHER" id="PTHR10174">
    <property type="entry name" value="ALPHA-TOCOPHEROL TRANSFER PROTEIN-RELATED"/>
    <property type="match status" value="1"/>
</dbReference>
<evidence type="ECO:0000313" key="3">
    <source>
        <dbReference type="Proteomes" id="UP000299102"/>
    </source>
</evidence>
<protein>
    <submittedName>
        <fullName evidence="2">Alpha-tocopherol transfer protein-like</fullName>
    </submittedName>
</protein>
<proteinExistence type="predicted"/>
<dbReference type="PROSITE" id="PS50191">
    <property type="entry name" value="CRAL_TRIO"/>
    <property type="match status" value="1"/>
</dbReference>
<name>A0A4C1ZGN9_EUMVA</name>